<dbReference type="PANTHER" id="PTHR31692:SF5">
    <property type="entry name" value="EXPANSIN-B3"/>
    <property type="match status" value="1"/>
</dbReference>
<dbReference type="SUPFAM" id="SSF49590">
    <property type="entry name" value="PHL pollen allergen"/>
    <property type="match status" value="1"/>
</dbReference>
<evidence type="ECO:0000259" key="3">
    <source>
        <dbReference type="PROSITE" id="PS50843"/>
    </source>
</evidence>
<dbReference type="OMA" id="HRIAGRQ"/>
<dbReference type="GO" id="GO:0005576">
    <property type="term" value="C:extracellular region"/>
    <property type="evidence" value="ECO:0007669"/>
    <property type="project" value="UniProtKB-SubCell"/>
</dbReference>
<evidence type="ECO:0000313" key="4">
    <source>
        <dbReference type="EMBL" id="PNR51694.1"/>
    </source>
</evidence>
<keyword evidence="2" id="KW-0964">Secreted</keyword>
<reference evidence="4 6" key="1">
    <citation type="journal article" date="2008" name="Science">
        <title>The Physcomitrella genome reveals evolutionary insights into the conquest of land by plants.</title>
        <authorList>
            <person name="Rensing S."/>
            <person name="Lang D."/>
            <person name="Zimmer A."/>
            <person name="Terry A."/>
            <person name="Salamov A."/>
            <person name="Shapiro H."/>
            <person name="Nishiyama T."/>
            <person name="Perroud P.-F."/>
            <person name="Lindquist E."/>
            <person name="Kamisugi Y."/>
            <person name="Tanahashi T."/>
            <person name="Sakakibara K."/>
            <person name="Fujita T."/>
            <person name="Oishi K."/>
            <person name="Shin-I T."/>
            <person name="Kuroki Y."/>
            <person name="Toyoda A."/>
            <person name="Suzuki Y."/>
            <person name="Hashimoto A."/>
            <person name="Yamaguchi K."/>
            <person name="Sugano A."/>
            <person name="Kohara Y."/>
            <person name="Fujiyama A."/>
            <person name="Anterola A."/>
            <person name="Aoki S."/>
            <person name="Ashton N."/>
            <person name="Barbazuk W.B."/>
            <person name="Barker E."/>
            <person name="Bennetzen J."/>
            <person name="Bezanilla M."/>
            <person name="Blankenship R."/>
            <person name="Cho S.H."/>
            <person name="Dutcher S."/>
            <person name="Estelle M."/>
            <person name="Fawcett J.A."/>
            <person name="Gundlach H."/>
            <person name="Hanada K."/>
            <person name="Heyl A."/>
            <person name="Hicks K.A."/>
            <person name="Hugh J."/>
            <person name="Lohr M."/>
            <person name="Mayer K."/>
            <person name="Melkozernov A."/>
            <person name="Murata T."/>
            <person name="Nelson D."/>
            <person name="Pils B."/>
            <person name="Prigge M."/>
            <person name="Reiss B."/>
            <person name="Renner T."/>
            <person name="Rombauts S."/>
            <person name="Rushton P."/>
            <person name="Sanderfoot A."/>
            <person name="Schween G."/>
            <person name="Shiu S.-H."/>
            <person name="Stueber K."/>
            <person name="Theodoulou F.L."/>
            <person name="Tu H."/>
            <person name="Van de Peer Y."/>
            <person name="Verrier P.J."/>
            <person name="Waters E."/>
            <person name="Wood A."/>
            <person name="Yang L."/>
            <person name="Cove D."/>
            <person name="Cuming A."/>
            <person name="Hasebe M."/>
            <person name="Lucas S."/>
            <person name="Mishler D.B."/>
            <person name="Reski R."/>
            <person name="Grigoriev I."/>
            <person name="Quatrano R.S."/>
            <person name="Boore J.L."/>
        </authorList>
    </citation>
    <scope>NUCLEOTIDE SEQUENCE [LARGE SCALE GENOMIC DNA]</scope>
    <source>
        <strain evidence="5 6">cv. Gransden 2004</strain>
    </source>
</reference>
<evidence type="ECO:0000313" key="6">
    <source>
        <dbReference type="Proteomes" id="UP000006727"/>
    </source>
</evidence>
<comment type="subcellular location">
    <subcellularLocation>
        <location evidence="1">Secreted</location>
    </subcellularLocation>
</comment>
<dbReference type="EnsemblPlants" id="Pp3c7_25830V3.2">
    <property type="protein sequence ID" value="PAC:32923762.CDS.1"/>
    <property type="gene ID" value="Pp3c7_25830"/>
</dbReference>
<dbReference type="PaxDb" id="3218-PP1S97_140V6.1"/>
<accession>A0A2K1KD40</accession>
<dbReference type="Proteomes" id="UP000006727">
    <property type="component" value="Chromosome 7"/>
</dbReference>
<feature type="domain" description="Expansin-like CBD" evidence="3">
    <location>
        <begin position="43"/>
        <end position="127"/>
    </location>
</feature>
<name>A0A2K1KD40_PHYPA</name>
<dbReference type="EMBL" id="ABEU02000007">
    <property type="protein sequence ID" value="PNR51694.1"/>
    <property type="molecule type" value="Genomic_DNA"/>
</dbReference>
<dbReference type="PANTHER" id="PTHR31692">
    <property type="entry name" value="EXPANSIN-B3"/>
    <property type="match status" value="1"/>
</dbReference>
<reference evidence="4 6" key="2">
    <citation type="journal article" date="2018" name="Plant J.">
        <title>The Physcomitrella patens chromosome-scale assembly reveals moss genome structure and evolution.</title>
        <authorList>
            <person name="Lang D."/>
            <person name="Ullrich K.K."/>
            <person name="Murat F."/>
            <person name="Fuchs J."/>
            <person name="Jenkins J."/>
            <person name="Haas F.B."/>
            <person name="Piednoel M."/>
            <person name="Gundlach H."/>
            <person name="Van Bel M."/>
            <person name="Meyberg R."/>
            <person name="Vives C."/>
            <person name="Morata J."/>
            <person name="Symeonidi A."/>
            <person name="Hiss M."/>
            <person name="Muchero W."/>
            <person name="Kamisugi Y."/>
            <person name="Saleh O."/>
            <person name="Blanc G."/>
            <person name="Decker E.L."/>
            <person name="van Gessel N."/>
            <person name="Grimwood J."/>
            <person name="Hayes R.D."/>
            <person name="Graham S.W."/>
            <person name="Gunter L.E."/>
            <person name="McDaniel S.F."/>
            <person name="Hoernstein S.N.W."/>
            <person name="Larsson A."/>
            <person name="Li F.W."/>
            <person name="Perroud P.F."/>
            <person name="Phillips J."/>
            <person name="Ranjan P."/>
            <person name="Rokshar D.S."/>
            <person name="Rothfels C.J."/>
            <person name="Schneider L."/>
            <person name="Shu S."/>
            <person name="Stevenson D.W."/>
            <person name="Thummler F."/>
            <person name="Tillich M."/>
            <person name="Villarreal Aguilar J.C."/>
            <person name="Widiez T."/>
            <person name="Wong G.K."/>
            <person name="Wymore A."/>
            <person name="Zhang Y."/>
            <person name="Zimmer A.D."/>
            <person name="Quatrano R.S."/>
            <person name="Mayer K.F.X."/>
            <person name="Goodstein D."/>
            <person name="Casacuberta J.M."/>
            <person name="Vandepoele K."/>
            <person name="Reski R."/>
            <person name="Cuming A.C."/>
            <person name="Tuskan G.A."/>
            <person name="Maumus F."/>
            <person name="Salse J."/>
            <person name="Schmutz J."/>
            <person name="Rensing S.A."/>
        </authorList>
    </citation>
    <scope>NUCLEOTIDE SEQUENCE [LARGE SCALE GENOMIC DNA]</scope>
    <source>
        <strain evidence="5 6">cv. Gransden 2004</strain>
    </source>
</reference>
<dbReference type="EnsemblPlants" id="Pp3c7_25830V3.1">
    <property type="protein sequence ID" value="PAC:32923761.CDS.1"/>
    <property type="gene ID" value="Pp3c7_25830"/>
</dbReference>
<protein>
    <recommendedName>
        <fullName evidence="3">Expansin-like CBD domain-containing protein</fullName>
    </recommendedName>
</protein>
<dbReference type="Pfam" id="PF01357">
    <property type="entry name" value="Expansin_C"/>
    <property type="match status" value="1"/>
</dbReference>
<dbReference type="Gramene" id="Pp3c7_25830V3.2">
    <property type="protein sequence ID" value="PAC:32923762.CDS.1"/>
    <property type="gene ID" value="Pp3c7_25830"/>
</dbReference>
<dbReference type="PROSITE" id="PS50843">
    <property type="entry name" value="EXPANSIN_CBD"/>
    <property type="match status" value="1"/>
</dbReference>
<dbReference type="Gramene" id="Pp3c7_25830V3.1">
    <property type="protein sequence ID" value="PAC:32923761.CDS.1"/>
    <property type="gene ID" value="Pp3c7_25830"/>
</dbReference>
<dbReference type="PRINTS" id="PR00829">
    <property type="entry name" value="LOLP1ALLERGN"/>
</dbReference>
<reference evidence="5" key="3">
    <citation type="submission" date="2020-12" db="UniProtKB">
        <authorList>
            <consortium name="EnsemblPlants"/>
        </authorList>
    </citation>
    <scope>IDENTIFICATION</scope>
</reference>
<sequence length="176" mass="19579">MAETGKEASLRNIGLEDVMYKRVPCEHPNQNMAFHVDEGSTAFWLEFVVKFHGGPGDIESVEVLHSGSSSFQPAKHNWGANRMLINTSMKAFKAPYDIKVVSKLNGHAVTANKVIPEFFEPGKLYESHVQLAYQNVAHSRVRIATKVMHTKNQDCAHPSHRIAGRQLQAKAEIDSG</sequence>
<gene>
    <name evidence="5" type="primary">LOC112284530</name>
    <name evidence="4" type="ORF">PHYPA_010882</name>
</gene>
<dbReference type="InterPro" id="IPR036749">
    <property type="entry name" value="Expansin_CBD_sf"/>
</dbReference>
<proteinExistence type="predicted"/>
<evidence type="ECO:0000256" key="1">
    <source>
        <dbReference type="ARBA" id="ARBA00004613"/>
    </source>
</evidence>
<evidence type="ECO:0000256" key="2">
    <source>
        <dbReference type="ARBA" id="ARBA00022525"/>
    </source>
</evidence>
<evidence type="ECO:0000313" key="5">
    <source>
        <dbReference type="EnsemblPlants" id="PAC:32923761.CDS.1"/>
    </source>
</evidence>
<dbReference type="AlphaFoldDB" id="A0A2K1KD40"/>
<organism evidence="4">
    <name type="scientific">Physcomitrium patens</name>
    <name type="common">Spreading-leaved earth moss</name>
    <name type="synonym">Physcomitrella patens</name>
    <dbReference type="NCBI Taxonomy" id="3218"/>
    <lineage>
        <taxon>Eukaryota</taxon>
        <taxon>Viridiplantae</taxon>
        <taxon>Streptophyta</taxon>
        <taxon>Embryophyta</taxon>
        <taxon>Bryophyta</taxon>
        <taxon>Bryophytina</taxon>
        <taxon>Bryopsida</taxon>
        <taxon>Funariidae</taxon>
        <taxon>Funariales</taxon>
        <taxon>Funariaceae</taxon>
        <taxon>Physcomitrium</taxon>
    </lineage>
</organism>
<dbReference type="InterPro" id="IPR007117">
    <property type="entry name" value="Expansin_CBD"/>
</dbReference>
<keyword evidence="6" id="KW-1185">Reference proteome</keyword>
<dbReference type="Gene3D" id="2.60.40.760">
    <property type="entry name" value="Expansin, cellulose-binding-like domain"/>
    <property type="match status" value="1"/>
</dbReference>
<dbReference type="InterPro" id="IPR005795">
    <property type="entry name" value="LolPI"/>
</dbReference>